<comment type="caution">
    <text evidence="1">The sequence shown here is derived from an EMBL/GenBank/DDBJ whole genome shotgun (WGS) entry which is preliminary data.</text>
</comment>
<proteinExistence type="predicted"/>
<sequence>MQAQQIKHDLAVALQDEFNTHKLYKHVAQTIRTLLDAQLDEKQYVECHFNDYMVKAGVLERSENKELSIIVLVFRENINGEILIQLNIVGNWLILYNQLSNAIIEIIDWRKIE</sequence>
<dbReference type="RefSeq" id="WP_191699618.1">
    <property type="nucleotide sequence ID" value="NZ_JACSPZ010000003.1"/>
</dbReference>
<evidence type="ECO:0000313" key="2">
    <source>
        <dbReference type="Proteomes" id="UP000619101"/>
    </source>
</evidence>
<gene>
    <name evidence="1" type="ORF">H9635_07745</name>
</gene>
<dbReference type="Proteomes" id="UP000619101">
    <property type="component" value="Unassembled WGS sequence"/>
</dbReference>
<organism evidence="1 2">
    <name type="scientific">Solibacillus faecavium</name>
    <dbReference type="NCBI Taxonomy" id="2762221"/>
    <lineage>
        <taxon>Bacteria</taxon>
        <taxon>Bacillati</taxon>
        <taxon>Bacillota</taxon>
        <taxon>Bacilli</taxon>
        <taxon>Bacillales</taxon>
        <taxon>Caryophanaceae</taxon>
        <taxon>Solibacillus</taxon>
    </lineage>
</organism>
<protein>
    <submittedName>
        <fullName evidence="1">Uncharacterized protein</fullName>
    </submittedName>
</protein>
<name>A0ABR8XXG7_9BACL</name>
<accession>A0ABR8XXG7</accession>
<dbReference type="EMBL" id="JACSPZ010000003">
    <property type="protein sequence ID" value="MBD8036631.1"/>
    <property type="molecule type" value="Genomic_DNA"/>
</dbReference>
<keyword evidence="2" id="KW-1185">Reference proteome</keyword>
<reference evidence="1 2" key="1">
    <citation type="submission" date="2020-08" db="EMBL/GenBank/DDBJ databases">
        <title>A Genomic Blueprint of the Chicken Gut Microbiome.</title>
        <authorList>
            <person name="Gilroy R."/>
            <person name="Ravi A."/>
            <person name="Getino M."/>
            <person name="Pursley I."/>
            <person name="Horton D.L."/>
            <person name="Alikhan N.-F."/>
            <person name="Baker D."/>
            <person name="Gharbi K."/>
            <person name="Hall N."/>
            <person name="Watson M."/>
            <person name="Adriaenssens E.M."/>
            <person name="Foster-Nyarko E."/>
            <person name="Jarju S."/>
            <person name="Secka A."/>
            <person name="Antonio M."/>
            <person name="Oren A."/>
            <person name="Chaudhuri R."/>
            <person name="La Ragione R.M."/>
            <person name="Hildebrand F."/>
            <person name="Pallen M.J."/>
        </authorList>
    </citation>
    <scope>NUCLEOTIDE SEQUENCE [LARGE SCALE GENOMIC DNA]</scope>
    <source>
        <strain evidence="1 2">A46</strain>
    </source>
</reference>
<evidence type="ECO:0000313" key="1">
    <source>
        <dbReference type="EMBL" id="MBD8036631.1"/>
    </source>
</evidence>